<dbReference type="InterPro" id="IPR040285">
    <property type="entry name" value="ProX/PRXD1"/>
</dbReference>
<sequence length="174" mass="18759">MTLPAHTDSLFACLAGLGIETSTVEHPAVFTVEEAKATHDTIPGVHCKNLFLKDAKGALFLVVCPHDRDIAVNHLHKHLGCKRLSFGKPDLLMEVLRVEPGSVTPFALIHDAERRVTVILDSAMMAAPVANYHPLVNTATTSIRTADLRLFLDSLGHEVRDMDLTAAGAAPPTP</sequence>
<dbReference type="CDD" id="cd04335">
    <property type="entry name" value="PrdX_deacylase"/>
    <property type="match status" value="1"/>
</dbReference>
<dbReference type="GO" id="GO:0002161">
    <property type="term" value="F:aminoacyl-tRNA deacylase activity"/>
    <property type="evidence" value="ECO:0007669"/>
    <property type="project" value="InterPro"/>
</dbReference>
<keyword evidence="4" id="KW-1185">Reference proteome</keyword>
<dbReference type="OrthoDB" id="5145315at2"/>
<feature type="domain" description="YbaK/aminoacyl-tRNA synthetase-associated" evidence="2">
    <location>
        <begin position="26"/>
        <end position="149"/>
    </location>
</feature>
<dbReference type="SUPFAM" id="SSF55826">
    <property type="entry name" value="YbaK/ProRS associated domain"/>
    <property type="match status" value="1"/>
</dbReference>
<evidence type="ECO:0000256" key="1">
    <source>
        <dbReference type="ARBA" id="ARBA00010201"/>
    </source>
</evidence>
<accession>A0A5M6IGY0</accession>
<dbReference type="Gene3D" id="3.90.960.10">
    <property type="entry name" value="YbaK/aminoacyl-tRNA synthetase-associated domain"/>
    <property type="match status" value="1"/>
</dbReference>
<dbReference type="RefSeq" id="WP_150060676.1">
    <property type="nucleotide sequence ID" value="NZ_JACHII010000001.1"/>
</dbReference>
<dbReference type="GO" id="GO:0004812">
    <property type="term" value="F:aminoacyl-tRNA ligase activity"/>
    <property type="evidence" value="ECO:0007669"/>
    <property type="project" value="UniProtKB-KW"/>
</dbReference>
<evidence type="ECO:0000259" key="2">
    <source>
        <dbReference type="Pfam" id="PF04073"/>
    </source>
</evidence>
<dbReference type="InterPro" id="IPR036754">
    <property type="entry name" value="YbaK/aa-tRNA-synt-asso_dom_sf"/>
</dbReference>
<gene>
    <name evidence="3" type="ORF">F1188_01910</name>
</gene>
<dbReference type="PANTHER" id="PTHR31423">
    <property type="entry name" value="YBAK DOMAIN-CONTAINING PROTEIN"/>
    <property type="match status" value="1"/>
</dbReference>
<organism evidence="3 4">
    <name type="scientific">Roseospira marina</name>
    <dbReference type="NCBI Taxonomy" id="140057"/>
    <lineage>
        <taxon>Bacteria</taxon>
        <taxon>Pseudomonadati</taxon>
        <taxon>Pseudomonadota</taxon>
        <taxon>Alphaproteobacteria</taxon>
        <taxon>Rhodospirillales</taxon>
        <taxon>Rhodospirillaceae</taxon>
        <taxon>Roseospira</taxon>
    </lineage>
</organism>
<dbReference type="Proteomes" id="UP000324065">
    <property type="component" value="Unassembled WGS sequence"/>
</dbReference>
<comment type="similarity">
    <text evidence="1">Belongs to the PRORSD1 family.</text>
</comment>
<dbReference type="PANTHER" id="PTHR31423:SF3">
    <property type="entry name" value="PROLYL-TRNA SYNTHETASE ASSOCIATED DOMAIN-CONTAINING PROTEIN 1-RELATED"/>
    <property type="match status" value="1"/>
</dbReference>
<reference evidence="3 4" key="1">
    <citation type="submission" date="2019-09" db="EMBL/GenBank/DDBJ databases">
        <title>Genome sequence of Roseospira marina, one of the more divergent members of the non-sulfur purple photosynthetic bacterial family, the Rhodospirillaceae.</title>
        <authorList>
            <person name="Meyer T."/>
            <person name="Kyndt J."/>
        </authorList>
    </citation>
    <scope>NUCLEOTIDE SEQUENCE [LARGE SCALE GENOMIC DNA]</scope>
    <source>
        <strain evidence="3 4">DSM 15113</strain>
    </source>
</reference>
<evidence type="ECO:0000313" key="4">
    <source>
        <dbReference type="Proteomes" id="UP000324065"/>
    </source>
</evidence>
<protein>
    <submittedName>
        <fullName evidence="3">Prolyl-tRNA synthetase associated domain-containing protein</fullName>
    </submittedName>
</protein>
<dbReference type="InterPro" id="IPR007214">
    <property type="entry name" value="YbaK/aa-tRNA-synth-assoc-dom"/>
</dbReference>
<keyword evidence="3" id="KW-0436">Ligase</keyword>
<dbReference type="AlphaFoldDB" id="A0A5M6IGY0"/>
<dbReference type="EMBL" id="VWPJ01000001">
    <property type="protein sequence ID" value="KAA5607543.1"/>
    <property type="molecule type" value="Genomic_DNA"/>
</dbReference>
<proteinExistence type="inferred from homology"/>
<keyword evidence="3" id="KW-0030">Aminoacyl-tRNA synthetase</keyword>
<dbReference type="FunFam" id="3.90.960.10:FF:000005">
    <property type="entry name" value="Putative prolyl-tRNA synthetase"/>
    <property type="match status" value="1"/>
</dbReference>
<name>A0A5M6IGY0_9PROT</name>
<dbReference type="Pfam" id="PF04073">
    <property type="entry name" value="tRNA_edit"/>
    <property type="match status" value="1"/>
</dbReference>
<comment type="caution">
    <text evidence="3">The sequence shown here is derived from an EMBL/GenBank/DDBJ whole genome shotgun (WGS) entry which is preliminary data.</text>
</comment>
<evidence type="ECO:0000313" key="3">
    <source>
        <dbReference type="EMBL" id="KAA5607543.1"/>
    </source>
</evidence>